<reference evidence="3" key="1">
    <citation type="submission" date="2022-07" db="EMBL/GenBank/DDBJ databases">
        <title>Phylogenomic reconstructions and comparative analyses of Kickxellomycotina fungi.</title>
        <authorList>
            <person name="Reynolds N.K."/>
            <person name="Stajich J.E."/>
            <person name="Barry K."/>
            <person name="Grigoriev I.V."/>
            <person name="Crous P."/>
            <person name="Smith M.E."/>
        </authorList>
    </citation>
    <scope>NUCLEOTIDE SEQUENCE</scope>
    <source>
        <strain evidence="3">BCRC 34381</strain>
    </source>
</reference>
<keyword evidence="4" id="KW-1185">Reference proteome</keyword>
<dbReference type="AlphaFoldDB" id="A0A9W7YGZ4"/>
<comment type="caution">
    <text evidence="3">The sequence shown here is derived from an EMBL/GenBank/DDBJ whole genome shotgun (WGS) entry which is preliminary data.</text>
</comment>
<accession>A0A9W7YGZ4</accession>
<evidence type="ECO:0008006" key="5">
    <source>
        <dbReference type="Google" id="ProtNLM"/>
    </source>
</evidence>
<feature type="chain" id="PRO_5040937288" description="Hexosyltransferase" evidence="2">
    <location>
        <begin position="26"/>
        <end position="273"/>
    </location>
</feature>
<dbReference type="Gene3D" id="3.90.550.50">
    <property type="match status" value="1"/>
</dbReference>
<feature type="signal peptide" evidence="2">
    <location>
        <begin position="1"/>
        <end position="25"/>
    </location>
</feature>
<evidence type="ECO:0000313" key="3">
    <source>
        <dbReference type="EMBL" id="KAJ1732917.1"/>
    </source>
</evidence>
<keyword evidence="2" id="KW-0732">Signal</keyword>
<evidence type="ECO:0000256" key="2">
    <source>
        <dbReference type="SAM" id="SignalP"/>
    </source>
</evidence>
<gene>
    <name evidence="3" type="ORF">LPJ61_001812</name>
</gene>
<dbReference type="OrthoDB" id="5526235at2759"/>
<protein>
    <recommendedName>
        <fullName evidence="5">Hexosyltransferase</fullName>
    </recommendedName>
</protein>
<dbReference type="EMBL" id="JANBOI010000183">
    <property type="protein sequence ID" value="KAJ1732917.1"/>
    <property type="molecule type" value="Genomic_DNA"/>
</dbReference>
<evidence type="ECO:0000256" key="1">
    <source>
        <dbReference type="SAM" id="MobiDB-lite"/>
    </source>
</evidence>
<evidence type="ECO:0000313" key="4">
    <source>
        <dbReference type="Proteomes" id="UP001143981"/>
    </source>
</evidence>
<name>A0A9W7YGZ4_9FUNG</name>
<dbReference type="Proteomes" id="UP001143981">
    <property type="component" value="Unassembled WGS sequence"/>
</dbReference>
<feature type="compositionally biased region" description="Low complexity" evidence="1">
    <location>
        <begin position="51"/>
        <end position="65"/>
    </location>
</feature>
<sequence>MAPRQKLLVLLPLVVLALVSTYILCAPAQLSLGSFGGNSADPKAATDDTADSAPNAAPDAKADPAAPVRPSGIAYYLPVAQFADSRYLRMNTILNKSIKVCDKTTLETVDKKIVDNMMCDVVIEAERGWGKLCSKTRAMIDHLCSNGGLGNKEFFIKVDDDTMIDPRIEDYIQSEMSGKDVFFGFSPGYIEAFTKYHTWFGGPFYGFSASVLKQICSCAMPDCPPNMGEDQWAGYMLGECNITKEDILLPQGYVYHREYKAPRVSIEFHRFSA</sequence>
<proteinExistence type="predicted"/>
<feature type="region of interest" description="Disordered" evidence="1">
    <location>
        <begin position="41"/>
        <end position="65"/>
    </location>
</feature>
<organism evidence="3 4">
    <name type="scientific">Coemansia biformis</name>
    <dbReference type="NCBI Taxonomy" id="1286918"/>
    <lineage>
        <taxon>Eukaryota</taxon>
        <taxon>Fungi</taxon>
        <taxon>Fungi incertae sedis</taxon>
        <taxon>Zoopagomycota</taxon>
        <taxon>Kickxellomycotina</taxon>
        <taxon>Kickxellomycetes</taxon>
        <taxon>Kickxellales</taxon>
        <taxon>Kickxellaceae</taxon>
        <taxon>Coemansia</taxon>
    </lineage>
</organism>